<reference evidence="4 5" key="1">
    <citation type="submission" date="2019-06" db="EMBL/GenBank/DDBJ databases">
        <title>Sequencing the genomes of 1000 actinobacteria strains.</title>
        <authorList>
            <person name="Klenk H.-P."/>
        </authorList>
    </citation>
    <scope>NUCLEOTIDE SEQUENCE [LARGE SCALE GENOMIC DNA]</scope>
    <source>
        <strain evidence="4 5">DSM 20169</strain>
    </source>
</reference>
<dbReference type="EMBL" id="VFOX01000001">
    <property type="protein sequence ID" value="TQL86251.1"/>
    <property type="molecule type" value="Genomic_DNA"/>
</dbReference>
<dbReference type="Gene3D" id="2.40.50.140">
    <property type="entry name" value="Nucleic acid-binding proteins"/>
    <property type="match status" value="1"/>
</dbReference>
<evidence type="ECO:0000313" key="5">
    <source>
        <dbReference type="Proteomes" id="UP000317209"/>
    </source>
</evidence>
<feature type="compositionally biased region" description="Basic and acidic residues" evidence="3">
    <location>
        <begin position="113"/>
        <end position="125"/>
    </location>
</feature>
<dbReference type="OrthoDB" id="4773434at2"/>
<evidence type="ECO:0000256" key="1">
    <source>
        <dbReference type="ARBA" id="ARBA00023125"/>
    </source>
</evidence>
<dbReference type="CDD" id="cd04496">
    <property type="entry name" value="SSB_OBF"/>
    <property type="match status" value="1"/>
</dbReference>
<dbReference type="SUPFAM" id="SSF50249">
    <property type="entry name" value="Nucleic acid-binding proteins"/>
    <property type="match status" value="1"/>
</dbReference>
<comment type="caution">
    <text evidence="4">The sequence shown here is derived from an EMBL/GenBank/DDBJ whole genome shotgun (WGS) entry which is preliminary data.</text>
</comment>
<dbReference type="RefSeq" id="WP_141872124.1">
    <property type="nucleotide sequence ID" value="NZ_VFOX01000001.1"/>
</dbReference>
<evidence type="ECO:0000256" key="2">
    <source>
        <dbReference type="PROSITE-ProRule" id="PRU00252"/>
    </source>
</evidence>
<proteinExistence type="predicted"/>
<dbReference type="PROSITE" id="PS50935">
    <property type="entry name" value="SSB"/>
    <property type="match status" value="1"/>
</dbReference>
<gene>
    <name evidence="4" type="ORF">FB560_1902</name>
</gene>
<dbReference type="InterPro" id="IPR012340">
    <property type="entry name" value="NA-bd_OB-fold"/>
</dbReference>
<evidence type="ECO:0000256" key="3">
    <source>
        <dbReference type="SAM" id="MobiDB-lite"/>
    </source>
</evidence>
<protein>
    <submittedName>
        <fullName evidence="4">Single-stranded DNA-binding protein</fullName>
    </submittedName>
</protein>
<dbReference type="Pfam" id="PF00436">
    <property type="entry name" value="SSB"/>
    <property type="match status" value="1"/>
</dbReference>
<sequence length="167" mass="18967">MTIRTKESLSGFLATDPELSFTRTGDARMYARVRQEHFQREEDGSFTRLESTFTDLVMFRKSAERAHAQFQKGDAFIAEGETRTYTQTVDGTEVEREQFIAARVGHDNNITRYDVDRTPPEREAPQQETPVREQVQQALAEREAQLDPEPPAATASTGTVQREAVAR</sequence>
<accession>A0A543BN47</accession>
<evidence type="ECO:0000313" key="4">
    <source>
        <dbReference type="EMBL" id="TQL86251.1"/>
    </source>
</evidence>
<name>A0A543BN47_9MICO</name>
<keyword evidence="1 2" id="KW-0238">DNA-binding</keyword>
<dbReference type="AlphaFoldDB" id="A0A543BN47"/>
<dbReference type="GO" id="GO:0003697">
    <property type="term" value="F:single-stranded DNA binding"/>
    <property type="evidence" value="ECO:0007669"/>
    <property type="project" value="InterPro"/>
</dbReference>
<keyword evidence="5" id="KW-1185">Reference proteome</keyword>
<dbReference type="InterPro" id="IPR000424">
    <property type="entry name" value="Primosome_PriB/ssb"/>
</dbReference>
<feature type="region of interest" description="Disordered" evidence="3">
    <location>
        <begin position="110"/>
        <end position="167"/>
    </location>
</feature>
<dbReference type="Proteomes" id="UP000317209">
    <property type="component" value="Unassembled WGS sequence"/>
</dbReference>
<feature type="compositionally biased region" description="Polar residues" evidence="3">
    <location>
        <begin position="126"/>
        <end position="137"/>
    </location>
</feature>
<organism evidence="4 5">
    <name type="scientific">Microbacterium saperdae</name>
    <dbReference type="NCBI Taxonomy" id="69368"/>
    <lineage>
        <taxon>Bacteria</taxon>
        <taxon>Bacillati</taxon>
        <taxon>Actinomycetota</taxon>
        <taxon>Actinomycetes</taxon>
        <taxon>Micrococcales</taxon>
        <taxon>Microbacteriaceae</taxon>
        <taxon>Microbacterium</taxon>
    </lineage>
</organism>